<dbReference type="CDD" id="cd01714">
    <property type="entry name" value="ETF_beta"/>
    <property type="match status" value="1"/>
</dbReference>
<dbReference type="RefSeq" id="WP_013259191.1">
    <property type="nucleotide sequence ID" value="NC_014365.1"/>
</dbReference>
<accession>E1QJK9</accession>
<dbReference type="PIRSF" id="PIRSF000090">
    <property type="entry name" value="Beta-ETF"/>
    <property type="match status" value="1"/>
</dbReference>
<sequence length="265" mass="27924">MKIIVCVKQAPDSANVKIDPQTHTLLREGVAAIINPFDLFALEAALALRDEHGGRVDVISMGPAQAAEAIKETIGYGVDEGVLLCDRAFAGADTWATTAALAAGVRHMGGADVIICGKQAIDGDTAQVGPGLAQRLGLPHVAFVRRIRQVGAESMVVERQMDDGHDVVEVKLPCLITVVRQIGQVRPPSLKGKMRAKKYAPTVLGAVDLGLDPAQVGLAGSFTQVVKVFAPELGGEHRLWQGPPQETGARLVDALIDGRAIILGE</sequence>
<dbReference type="KEGG" id="dbr:Deba_2390"/>
<name>E1QJK9_DESB2</name>
<keyword evidence="1" id="KW-0813">Transport</keyword>
<protein>
    <submittedName>
        <fullName evidence="3">Electron transfer flavoprotein alpha/beta-subunit</fullName>
    </submittedName>
</protein>
<dbReference type="SUPFAM" id="SSF52402">
    <property type="entry name" value="Adenine nucleotide alpha hydrolases-like"/>
    <property type="match status" value="1"/>
</dbReference>
<keyword evidence="4" id="KW-1185">Reference proteome</keyword>
<proteinExistence type="predicted"/>
<dbReference type="eggNOG" id="COG2086">
    <property type="taxonomic scope" value="Bacteria"/>
</dbReference>
<dbReference type="AlphaFoldDB" id="E1QJK9"/>
<dbReference type="PANTHER" id="PTHR21294:SF17">
    <property type="entry name" value="PROTEIN FIXA"/>
    <property type="match status" value="1"/>
</dbReference>
<dbReference type="InterPro" id="IPR014730">
    <property type="entry name" value="ETF_a/b_N"/>
</dbReference>
<evidence type="ECO:0000313" key="3">
    <source>
        <dbReference type="EMBL" id="ADK85752.1"/>
    </source>
</evidence>
<dbReference type="EMBL" id="CP002085">
    <property type="protein sequence ID" value="ADK85752.1"/>
    <property type="molecule type" value="Genomic_DNA"/>
</dbReference>
<dbReference type="Pfam" id="PF01012">
    <property type="entry name" value="ETF"/>
    <property type="match status" value="1"/>
</dbReference>
<dbReference type="OrthoDB" id="9804960at2"/>
<dbReference type="GO" id="GO:0009055">
    <property type="term" value="F:electron transfer activity"/>
    <property type="evidence" value="ECO:0007669"/>
    <property type="project" value="InterPro"/>
</dbReference>
<keyword evidence="1" id="KW-0249">Electron transport</keyword>
<dbReference type="SMART" id="SM00893">
    <property type="entry name" value="ETF"/>
    <property type="match status" value="1"/>
</dbReference>
<feature type="domain" description="Electron transfer flavoprotein alpha/beta-subunit N-terminal" evidence="2">
    <location>
        <begin position="22"/>
        <end position="213"/>
    </location>
</feature>
<evidence type="ECO:0000256" key="1">
    <source>
        <dbReference type="ARBA" id="ARBA00022982"/>
    </source>
</evidence>
<dbReference type="InterPro" id="IPR014729">
    <property type="entry name" value="Rossmann-like_a/b/a_fold"/>
</dbReference>
<evidence type="ECO:0000259" key="2">
    <source>
        <dbReference type="SMART" id="SM00893"/>
    </source>
</evidence>
<dbReference type="InterPro" id="IPR033948">
    <property type="entry name" value="ETF_beta_N"/>
</dbReference>
<dbReference type="Gene3D" id="3.40.50.620">
    <property type="entry name" value="HUPs"/>
    <property type="match status" value="1"/>
</dbReference>
<gene>
    <name evidence="3" type="ordered locus">Deba_2390</name>
</gene>
<organism evidence="3 4">
    <name type="scientific">Desulfarculus baarsii (strain ATCC 33931 / DSM 2075 / LMG 7858 / VKM B-1802 / 2st14)</name>
    <dbReference type="NCBI Taxonomy" id="644282"/>
    <lineage>
        <taxon>Bacteria</taxon>
        <taxon>Pseudomonadati</taxon>
        <taxon>Thermodesulfobacteriota</taxon>
        <taxon>Desulfarculia</taxon>
        <taxon>Desulfarculales</taxon>
        <taxon>Desulfarculaceae</taxon>
        <taxon>Desulfarculus</taxon>
    </lineage>
</organism>
<dbReference type="STRING" id="644282.Deba_2390"/>
<reference evidence="3 4" key="1">
    <citation type="journal article" date="2010" name="Stand. Genomic Sci.">
        <title>Complete genome sequence of Desulfarculus baarsii type strain (2st14).</title>
        <authorList>
            <person name="Sun H."/>
            <person name="Spring S."/>
            <person name="Lapidus A."/>
            <person name="Davenport K."/>
            <person name="Del Rio T.G."/>
            <person name="Tice H."/>
            <person name="Nolan M."/>
            <person name="Copeland A."/>
            <person name="Cheng J.F."/>
            <person name="Lucas S."/>
            <person name="Tapia R."/>
            <person name="Goodwin L."/>
            <person name="Pitluck S."/>
            <person name="Ivanova N."/>
            <person name="Pagani I."/>
            <person name="Mavromatis K."/>
            <person name="Ovchinnikova G."/>
            <person name="Pati A."/>
            <person name="Chen A."/>
            <person name="Palaniappan K."/>
            <person name="Hauser L."/>
            <person name="Chang Y.J."/>
            <person name="Jeffries C.D."/>
            <person name="Detter J.C."/>
            <person name="Han C."/>
            <person name="Rohde M."/>
            <person name="Brambilla E."/>
            <person name="Goker M."/>
            <person name="Woyke T."/>
            <person name="Bristow J."/>
            <person name="Eisen J.A."/>
            <person name="Markowitz V."/>
            <person name="Hugenholtz P."/>
            <person name="Kyrpides N.C."/>
            <person name="Klenk H.P."/>
            <person name="Land M."/>
        </authorList>
    </citation>
    <scope>NUCLEOTIDE SEQUENCE [LARGE SCALE GENOMIC DNA]</scope>
    <source>
        <strain evidence="4">ATCC 33931 / DSM 2075 / LMG 7858 / VKM B-1802 / 2st14</strain>
    </source>
</reference>
<dbReference type="Proteomes" id="UP000009047">
    <property type="component" value="Chromosome"/>
</dbReference>
<evidence type="ECO:0000313" key="4">
    <source>
        <dbReference type="Proteomes" id="UP000009047"/>
    </source>
</evidence>
<dbReference type="HOGENOM" id="CLU_060196_2_1_7"/>
<dbReference type="PANTHER" id="PTHR21294">
    <property type="entry name" value="ELECTRON TRANSFER FLAVOPROTEIN BETA-SUBUNIT"/>
    <property type="match status" value="1"/>
</dbReference>
<dbReference type="InterPro" id="IPR012255">
    <property type="entry name" value="ETF_b"/>
</dbReference>